<name>A0A8B7XSL7_ACAPL</name>
<sequence length="302" mass="33748">MDVKKQSVFWLIIIGATLSASKYHICPHNKEIREQHAFGLLSEDAKVQQGIWHKIPCLAYRPGEELDGIIWYKGSRIDDLGTQRLISRKGADYFPTTERYAFSSDESSLLIKGVEKTDEGTYLCQVIPENSLFRAKGVHINVIADSFPAVISDTSTSARLDQRSRQLLPCQCAEQVTEGISVVYWSAGNGVIADTEIIGARFSDGTFIQTKYGTDCNIDPDASLIVNCPRAFADVTRLWCHVFLSNGTQRNCHTDLSFAAPPQQTFVLSRSFAWLKTILLVHVTLLRLLAGLVKQKHSRQAR</sequence>
<dbReference type="AlphaFoldDB" id="A0A8B7XSL7"/>
<reference evidence="5" key="1">
    <citation type="submission" date="2025-08" db="UniProtKB">
        <authorList>
            <consortium name="RefSeq"/>
        </authorList>
    </citation>
    <scope>IDENTIFICATION</scope>
</reference>
<feature type="chain" id="PRO_5034843238" evidence="2">
    <location>
        <begin position="20"/>
        <end position="302"/>
    </location>
</feature>
<dbReference type="Pfam" id="PF07686">
    <property type="entry name" value="V-set"/>
    <property type="match status" value="1"/>
</dbReference>
<keyword evidence="2" id="KW-0732">Signal</keyword>
<dbReference type="KEGG" id="aplc:110975583"/>
<keyword evidence="1" id="KW-0472">Membrane</keyword>
<evidence type="ECO:0000313" key="5">
    <source>
        <dbReference type="RefSeq" id="XP_022083859.1"/>
    </source>
</evidence>
<feature type="transmembrane region" description="Helical" evidence="1">
    <location>
        <begin position="272"/>
        <end position="293"/>
    </location>
</feature>
<evidence type="ECO:0000259" key="3">
    <source>
        <dbReference type="PROSITE" id="PS50835"/>
    </source>
</evidence>
<evidence type="ECO:0000313" key="4">
    <source>
        <dbReference type="Proteomes" id="UP000694845"/>
    </source>
</evidence>
<dbReference type="Gene3D" id="2.60.40.10">
    <property type="entry name" value="Immunoglobulins"/>
    <property type="match status" value="1"/>
</dbReference>
<dbReference type="InterPro" id="IPR013783">
    <property type="entry name" value="Ig-like_fold"/>
</dbReference>
<dbReference type="InterPro" id="IPR013106">
    <property type="entry name" value="Ig_V-set"/>
</dbReference>
<keyword evidence="1" id="KW-1133">Transmembrane helix</keyword>
<evidence type="ECO:0000256" key="2">
    <source>
        <dbReference type="SAM" id="SignalP"/>
    </source>
</evidence>
<dbReference type="InterPro" id="IPR003599">
    <property type="entry name" value="Ig_sub"/>
</dbReference>
<dbReference type="InterPro" id="IPR036179">
    <property type="entry name" value="Ig-like_dom_sf"/>
</dbReference>
<keyword evidence="1" id="KW-0812">Transmembrane</keyword>
<organism evidence="4 5">
    <name type="scientific">Acanthaster planci</name>
    <name type="common">Crown-of-thorns starfish</name>
    <dbReference type="NCBI Taxonomy" id="133434"/>
    <lineage>
        <taxon>Eukaryota</taxon>
        <taxon>Metazoa</taxon>
        <taxon>Echinodermata</taxon>
        <taxon>Eleutherozoa</taxon>
        <taxon>Asterozoa</taxon>
        <taxon>Asteroidea</taxon>
        <taxon>Valvatacea</taxon>
        <taxon>Valvatida</taxon>
        <taxon>Acanthasteridae</taxon>
        <taxon>Acanthaster</taxon>
    </lineage>
</organism>
<gene>
    <name evidence="5" type="primary">LOC110975583</name>
</gene>
<dbReference type="PROSITE" id="PS50835">
    <property type="entry name" value="IG_LIKE"/>
    <property type="match status" value="1"/>
</dbReference>
<feature type="signal peptide" evidence="2">
    <location>
        <begin position="1"/>
        <end position="19"/>
    </location>
</feature>
<keyword evidence="4" id="KW-1185">Reference proteome</keyword>
<dbReference type="SUPFAM" id="SSF48726">
    <property type="entry name" value="Immunoglobulin"/>
    <property type="match status" value="1"/>
</dbReference>
<evidence type="ECO:0000256" key="1">
    <source>
        <dbReference type="SAM" id="Phobius"/>
    </source>
</evidence>
<accession>A0A8B7XSL7</accession>
<dbReference type="SMART" id="SM00409">
    <property type="entry name" value="IG"/>
    <property type="match status" value="1"/>
</dbReference>
<dbReference type="RefSeq" id="XP_022083859.1">
    <property type="nucleotide sequence ID" value="XM_022228167.1"/>
</dbReference>
<dbReference type="GeneID" id="110975583"/>
<protein>
    <submittedName>
        <fullName evidence="5">Uncharacterized protein LOC110975583</fullName>
    </submittedName>
</protein>
<proteinExistence type="predicted"/>
<dbReference type="InterPro" id="IPR007110">
    <property type="entry name" value="Ig-like_dom"/>
</dbReference>
<dbReference type="Proteomes" id="UP000694845">
    <property type="component" value="Unplaced"/>
</dbReference>
<feature type="domain" description="Ig-like" evidence="3">
    <location>
        <begin position="27"/>
        <end position="126"/>
    </location>
</feature>